<dbReference type="InterPro" id="IPR008983">
    <property type="entry name" value="Tumour_necrosis_fac-like_dom"/>
</dbReference>
<dbReference type="EMBL" id="JBHFQA010000012">
    <property type="protein sequence ID" value="KAL2089344.1"/>
    <property type="molecule type" value="Genomic_DNA"/>
</dbReference>
<dbReference type="PROSITE" id="PS50049">
    <property type="entry name" value="THD_2"/>
    <property type="match status" value="1"/>
</dbReference>
<dbReference type="Pfam" id="PF00229">
    <property type="entry name" value="TNF"/>
    <property type="match status" value="1"/>
</dbReference>
<keyword evidence="5" id="KW-0812">Transmembrane</keyword>
<keyword evidence="5" id="KW-1133">Transmembrane helix</keyword>
<organism evidence="7 8">
    <name type="scientific">Coilia grayii</name>
    <name type="common">Gray's grenadier anchovy</name>
    <dbReference type="NCBI Taxonomy" id="363190"/>
    <lineage>
        <taxon>Eukaryota</taxon>
        <taxon>Metazoa</taxon>
        <taxon>Chordata</taxon>
        <taxon>Craniata</taxon>
        <taxon>Vertebrata</taxon>
        <taxon>Euteleostomi</taxon>
        <taxon>Actinopterygii</taxon>
        <taxon>Neopterygii</taxon>
        <taxon>Teleostei</taxon>
        <taxon>Clupei</taxon>
        <taxon>Clupeiformes</taxon>
        <taxon>Clupeoidei</taxon>
        <taxon>Engraulidae</taxon>
        <taxon>Coilinae</taxon>
        <taxon>Coilia</taxon>
    </lineage>
</organism>
<protein>
    <recommendedName>
        <fullName evidence="6">THD domain-containing protein</fullName>
    </recommendedName>
</protein>
<evidence type="ECO:0000313" key="7">
    <source>
        <dbReference type="EMBL" id="KAL2089344.1"/>
    </source>
</evidence>
<dbReference type="SMART" id="SM00207">
    <property type="entry name" value="TNF"/>
    <property type="match status" value="1"/>
</dbReference>
<dbReference type="SUPFAM" id="SSF49842">
    <property type="entry name" value="TNF-like"/>
    <property type="match status" value="1"/>
</dbReference>
<keyword evidence="4 5" id="KW-0472">Membrane</keyword>
<feature type="domain" description="THD" evidence="6">
    <location>
        <begin position="117"/>
        <end position="271"/>
    </location>
</feature>
<reference evidence="7 8" key="1">
    <citation type="submission" date="2024-09" db="EMBL/GenBank/DDBJ databases">
        <title>A chromosome-level genome assembly of Gray's grenadier anchovy, Coilia grayii.</title>
        <authorList>
            <person name="Fu Z."/>
        </authorList>
    </citation>
    <scope>NUCLEOTIDE SEQUENCE [LARGE SCALE GENOMIC DNA]</scope>
    <source>
        <strain evidence="7">G4</strain>
        <tissue evidence="7">Muscle</tissue>
    </source>
</reference>
<dbReference type="Proteomes" id="UP001591681">
    <property type="component" value="Unassembled WGS sequence"/>
</dbReference>
<dbReference type="PANTHER" id="PTHR11471:SF33">
    <property type="entry name" value="TUMOR NECROSIS FACTOR LIGAND SUPERFAMILY MEMBER 6"/>
    <property type="match status" value="1"/>
</dbReference>
<dbReference type="GO" id="GO:0005125">
    <property type="term" value="F:cytokine activity"/>
    <property type="evidence" value="ECO:0007669"/>
    <property type="project" value="UniProtKB-KW"/>
</dbReference>
<dbReference type="Gene3D" id="2.60.120.40">
    <property type="match status" value="1"/>
</dbReference>
<gene>
    <name evidence="7" type="ORF">ACEWY4_014032</name>
</gene>
<feature type="transmembrane region" description="Helical" evidence="5">
    <location>
        <begin position="54"/>
        <end position="74"/>
    </location>
</feature>
<accession>A0ABD1JR79</accession>
<evidence type="ECO:0000256" key="1">
    <source>
        <dbReference type="ARBA" id="ARBA00004370"/>
    </source>
</evidence>
<dbReference type="GO" id="GO:0016020">
    <property type="term" value="C:membrane"/>
    <property type="evidence" value="ECO:0007669"/>
    <property type="project" value="UniProtKB-SubCell"/>
</dbReference>
<name>A0ABD1JR79_9TELE</name>
<comment type="similarity">
    <text evidence="2">Belongs to the tumor necrosis factor family.</text>
</comment>
<dbReference type="GO" id="GO:0005615">
    <property type="term" value="C:extracellular space"/>
    <property type="evidence" value="ECO:0007669"/>
    <property type="project" value="UniProtKB-KW"/>
</dbReference>
<proteinExistence type="inferred from homology"/>
<evidence type="ECO:0000256" key="2">
    <source>
        <dbReference type="ARBA" id="ARBA00008670"/>
    </source>
</evidence>
<evidence type="ECO:0000256" key="3">
    <source>
        <dbReference type="ARBA" id="ARBA00022514"/>
    </source>
</evidence>
<evidence type="ECO:0000259" key="6">
    <source>
        <dbReference type="PROSITE" id="PS50049"/>
    </source>
</evidence>
<keyword evidence="8" id="KW-1185">Reference proteome</keyword>
<comment type="subcellular location">
    <subcellularLocation>
        <location evidence="1">Membrane</location>
    </subcellularLocation>
</comment>
<evidence type="ECO:0000313" key="8">
    <source>
        <dbReference type="Proteomes" id="UP001591681"/>
    </source>
</evidence>
<dbReference type="AlphaFoldDB" id="A0ABD1JR79"/>
<keyword evidence="3" id="KW-0202">Cytokine</keyword>
<dbReference type="PANTHER" id="PTHR11471">
    <property type="entry name" value="TUMOR NECROSIS FACTOR FAMILY MEMBER"/>
    <property type="match status" value="1"/>
</dbReference>
<evidence type="ECO:0000256" key="5">
    <source>
        <dbReference type="SAM" id="Phobius"/>
    </source>
</evidence>
<comment type="caution">
    <text evidence="7">The sequence shown here is derived from an EMBL/GenBank/DDBJ whole genome shotgun (WGS) entry which is preliminary data.</text>
</comment>
<sequence length="272" mass="30823">MAGRHPQVLMVDGGHGRQAHPQQYPPRMDPGLVPCWTFPPAREKRRTCCSNSSLVTVLVMLLALVFAALGLGAYQIQRLQNQLKGLTEDMNSGSIGIAPQGQIGFREDIKHRPVDRLAAHLTVNTHKPANHKTLQWESRHDRAFTEGVLYRDGGLQVNRTSLYFVYSRVEILDNECKRIMNFLHTVFRRREGFTPTTLMEAHKEGFCKQTGKQPNYKLAPDQGTRQVWTSDSYLGAVLELKERDWIYVNVSHPDLISHGSPAGNYFGLYQIV</sequence>
<evidence type="ECO:0000256" key="4">
    <source>
        <dbReference type="ARBA" id="ARBA00023136"/>
    </source>
</evidence>
<dbReference type="InterPro" id="IPR006052">
    <property type="entry name" value="TNF_dom"/>
</dbReference>